<dbReference type="GO" id="GO:0016787">
    <property type="term" value="F:hydrolase activity"/>
    <property type="evidence" value="ECO:0007669"/>
    <property type="project" value="InterPro"/>
</dbReference>
<dbReference type="AlphaFoldDB" id="A0AAX4JRJ7"/>
<sequence length="241" mass="26419">MSGDCCKLPPVQAEYEPKGSYSEINGFKTYAVGPENAKVAVVSVYDVFGYLPQILQGADLIASQGYKVLMPDFLLGDYTTAEHFAPGNEEKRNAYFSKFPGKVDTQTEPYIKYIQSLKSSNKYDKIISIGYCWGYKVIFNGQKNAKVDALIGCHPSFAAKEDGDNVDVPIALLPSQGEDMDVMNAISKAAESKNPGKNVLKHYPDMPHGWMAARGDLKGGKATDEYVDGYNVVAKFIKSVL</sequence>
<dbReference type="Pfam" id="PF01738">
    <property type="entry name" value="DLH"/>
    <property type="match status" value="1"/>
</dbReference>
<dbReference type="PANTHER" id="PTHR47668">
    <property type="entry name" value="DIENELACTONE HYDROLASE FAMILY PROTEIN (AFU_ORTHOLOGUE AFUA_6G01940)"/>
    <property type="match status" value="1"/>
</dbReference>
<dbReference type="EMBL" id="CP144100">
    <property type="protein sequence ID" value="WWC87499.1"/>
    <property type="molecule type" value="Genomic_DNA"/>
</dbReference>
<dbReference type="GeneID" id="91093061"/>
<dbReference type="Proteomes" id="UP001355207">
    <property type="component" value="Chromosome 3"/>
</dbReference>
<evidence type="ECO:0000313" key="3">
    <source>
        <dbReference type="Proteomes" id="UP001355207"/>
    </source>
</evidence>
<evidence type="ECO:0000313" key="2">
    <source>
        <dbReference type="EMBL" id="WWC87499.1"/>
    </source>
</evidence>
<dbReference type="SUPFAM" id="SSF53474">
    <property type="entry name" value="alpha/beta-Hydrolases"/>
    <property type="match status" value="1"/>
</dbReference>
<organism evidence="2 3">
    <name type="scientific">Kwoniella dendrophila CBS 6074</name>
    <dbReference type="NCBI Taxonomy" id="1295534"/>
    <lineage>
        <taxon>Eukaryota</taxon>
        <taxon>Fungi</taxon>
        <taxon>Dikarya</taxon>
        <taxon>Basidiomycota</taxon>
        <taxon>Agaricomycotina</taxon>
        <taxon>Tremellomycetes</taxon>
        <taxon>Tremellales</taxon>
        <taxon>Cryptococcaceae</taxon>
        <taxon>Kwoniella</taxon>
    </lineage>
</organism>
<dbReference type="RefSeq" id="XP_066074262.1">
    <property type="nucleotide sequence ID" value="XM_066218165.1"/>
</dbReference>
<gene>
    <name evidence="2" type="ORF">L201_002389</name>
</gene>
<dbReference type="PANTHER" id="PTHR47668:SF1">
    <property type="entry name" value="DIENELACTONE HYDROLASE DOMAIN-CONTAINING PROTEIN-RELATED"/>
    <property type="match status" value="1"/>
</dbReference>
<feature type="domain" description="Dienelactone hydrolase" evidence="1">
    <location>
        <begin position="27"/>
        <end position="219"/>
    </location>
</feature>
<dbReference type="Gene3D" id="3.40.50.1820">
    <property type="entry name" value="alpha/beta hydrolase"/>
    <property type="match status" value="1"/>
</dbReference>
<proteinExistence type="predicted"/>
<dbReference type="InterPro" id="IPR029058">
    <property type="entry name" value="AB_hydrolase_fold"/>
</dbReference>
<accession>A0AAX4JRJ7</accession>
<dbReference type="InterPro" id="IPR002925">
    <property type="entry name" value="Dienelactn_hydro"/>
</dbReference>
<keyword evidence="3" id="KW-1185">Reference proteome</keyword>
<name>A0AAX4JRJ7_9TREE</name>
<evidence type="ECO:0000259" key="1">
    <source>
        <dbReference type="Pfam" id="PF01738"/>
    </source>
</evidence>
<reference evidence="2 3" key="1">
    <citation type="submission" date="2024-01" db="EMBL/GenBank/DDBJ databases">
        <title>Comparative genomics of Cryptococcus and Kwoniella reveals pathogenesis evolution and contrasting modes of karyotype evolution via chromosome fusion or intercentromeric recombination.</title>
        <authorList>
            <person name="Coelho M.A."/>
            <person name="David-Palma M."/>
            <person name="Shea T."/>
            <person name="Bowers K."/>
            <person name="McGinley-Smith S."/>
            <person name="Mohammad A.W."/>
            <person name="Gnirke A."/>
            <person name="Yurkov A.M."/>
            <person name="Nowrousian M."/>
            <person name="Sun S."/>
            <person name="Cuomo C.A."/>
            <person name="Heitman J."/>
        </authorList>
    </citation>
    <scope>NUCLEOTIDE SEQUENCE [LARGE SCALE GENOMIC DNA]</scope>
    <source>
        <strain evidence="2 3">CBS 6074</strain>
    </source>
</reference>
<protein>
    <recommendedName>
        <fullName evidence="1">Dienelactone hydrolase domain-containing protein</fullName>
    </recommendedName>
</protein>